<evidence type="ECO:0000313" key="2">
    <source>
        <dbReference type="Proteomes" id="UP001164286"/>
    </source>
</evidence>
<reference evidence="1" key="1">
    <citation type="journal article" date="2022" name="G3 (Bethesda)">
        <title>High quality genome of the basidiomycete yeast Dioszegia hungarica PDD-24b-2 isolated from cloud water.</title>
        <authorList>
            <person name="Jarrige D."/>
            <person name="Haridas S."/>
            <person name="Bleykasten-Grosshans C."/>
            <person name="Joly M."/>
            <person name="Nadalig T."/>
            <person name="Sancelme M."/>
            <person name="Vuilleumier S."/>
            <person name="Grigoriev I.V."/>
            <person name="Amato P."/>
            <person name="Bringel F."/>
        </authorList>
    </citation>
    <scope>NUCLEOTIDE SEQUENCE</scope>
    <source>
        <strain evidence="1">PDD-24b-2</strain>
    </source>
</reference>
<dbReference type="PANTHER" id="PTHR34815:SF2">
    <property type="entry name" value="N-ACETYLTRANSFERASE DOMAIN-CONTAINING PROTEIN"/>
    <property type="match status" value="1"/>
</dbReference>
<evidence type="ECO:0000313" key="1">
    <source>
        <dbReference type="EMBL" id="KAI9637279.1"/>
    </source>
</evidence>
<dbReference type="RefSeq" id="XP_052947056.1">
    <property type="nucleotide sequence ID" value="XM_053092318.1"/>
</dbReference>
<dbReference type="AlphaFoldDB" id="A0AA38HCN9"/>
<dbReference type="InterPro" id="IPR053013">
    <property type="entry name" value="LAT"/>
</dbReference>
<dbReference type="PANTHER" id="PTHR34815">
    <property type="entry name" value="LYSINE ACETYLTRANSFERASE"/>
    <property type="match status" value="1"/>
</dbReference>
<proteinExistence type="predicted"/>
<protein>
    <recommendedName>
        <fullName evidence="3">N-acetyltransferase domain-containing protein</fullName>
    </recommendedName>
</protein>
<sequence>MSDQTDLSNYTIRLASSEQEQQYLRATFDVWSKGKSWKDYNEFFEKTLNQGQWTEDGGTKHWVLVLRSDYDGEICSGARVYRRTALLKETSSTEIRDKYIYNVTAVVTPKSKLRRGFARHLLKLLHYELAPPEALPPFPEAEWGPPPPPLSERDRADIPPSLASALWSIVGNFYEKAGYIIQEEHLMQIKWSLRAPTSSEPPPKRSWIYSSDLPAIGAELSEVKRAELSSQQGTSWSIDPSSKGVLSYIPTRVLRPRSQDWNEVYDHEAVGIRLPPIKAGQGEAIVLFSNALSLLPGLLVLYVHNLEADRLPTLLEALDEASVAAGTKEGLLWGLAEDSALSKAWLSQPGREASIARRGDAENQLAVAWYGGHEEKGRVVDSQLWTCA</sequence>
<dbReference type="EMBL" id="JAKWFO010000004">
    <property type="protein sequence ID" value="KAI9637279.1"/>
    <property type="molecule type" value="Genomic_DNA"/>
</dbReference>
<dbReference type="Proteomes" id="UP001164286">
    <property type="component" value="Unassembled WGS sequence"/>
</dbReference>
<organism evidence="1 2">
    <name type="scientific">Dioszegia hungarica</name>
    <dbReference type="NCBI Taxonomy" id="4972"/>
    <lineage>
        <taxon>Eukaryota</taxon>
        <taxon>Fungi</taxon>
        <taxon>Dikarya</taxon>
        <taxon>Basidiomycota</taxon>
        <taxon>Agaricomycotina</taxon>
        <taxon>Tremellomycetes</taxon>
        <taxon>Tremellales</taxon>
        <taxon>Bulleribasidiaceae</taxon>
        <taxon>Dioszegia</taxon>
    </lineage>
</organism>
<name>A0AA38HCN9_9TREE</name>
<keyword evidence="2" id="KW-1185">Reference proteome</keyword>
<evidence type="ECO:0008006" key="3">
    <source>
        <dbReference type="Google" id="ProtNLM"/>
    </source>
</evidence>
<gene>
    <name evidence="1" type="ORF">MKK02DRAFT_43202</name>
</gene>
<comment type="caution">
    <text evidence="1">The sequence shown here is derived from an EMBL/GenBank/DDBJ whole genome shotgun (WGS) entry which is preliminary data.</text>
</comment>
<accession>A0AA38HCN9</accession>
<dbReference type="GeneID" id="77731523"/>